<organism evidence="2 4">
    <name type="scientific">Dendrothele bispora (strain CBS 962.96)</name>
    <dbReference type="NCBI Taxonomy" id="1314807"/>
    <lineage>
        <taxon>Eukaryota</taxon>
        <taxon>Fungi</taxon>
        <taxon>Dikarya</taxon>
        <taxon>Basidiomycota</taxon>
        <taxon>Agaricomycotina</taxon>
        <taxon>Agaricomycetes</taxon>
        <taxon>Agaricomycetidae</taxon>
        <taxon>Agaricales</taxon>
        <taxon>Agaricales incertae sedis</taxon>
        <taxon>Dendrothele</taxon>
    </lineage>
</organism>
<dbReference type="EMBL" id="ML179080">
    <property type="protein sequence ID" value="THV02097.1"/>
    <property type="molecule type" value="Genomic_DNA"/>
</dbReference>
<reference evidence="2 4" key="1">
    <citation type="journal article" date="2019" name="Nat. Ecol. Evol.">
        <title>Megaphylogeny resolves global patterns of mushroom evolution.</title>
        <authorList>
            <person name="Varga T."/>
            <person name="Krizsan K."/>
            <person name="Foldi C."/>
            <person name="Dima B."/>
            <person name="Sanchez-Garcia M."/>
            <person name="Sanchez-Ramirez S."/>
            <person name="Szollosi G.J."/>
            <person name="Szarkandi J.G."/>
            <person name="Papp V."/>
            <person name="Albert L."/>
            <person name="Andreopoulos W."/>
            <person name="Angelini C."/>
            <person name="Antonin V."/>
            <person name="Barry K.W."/>
            <person name="Bougher N.L."/>
            <person name="Buchanan P."/>
            <person name="Buyck B."/>
            <person name="Bense V."/>
            <person name="Catcheside P."/>
            <person name="Chovatia M."/>
            <person name="Cooper J."/>
            <person name="Damon W."/>
            <person name="Desjardin D."/>
            <person name="Finy P."/>
            <person name="Geml J."/>
            <person name="Haridas S."/>
            <person name="Hughes K."/>
            <person name="Justo A."/>
            <person name="Karasinski D."/>
            <person name="Kautmanova I."/>
            <person name="Kiss B."/>
            <person name="Kocsube S."/>
            <person name="Kotiranta H."/>
            <person name="LaButti K.M."/>
            <person name="Lechner B.E."/>
            <person name="Liimatainen K."/>
            <person name="Lipzen A."/>
            <person name="Lukacs Z."/>
            <person name="Mihaltcheva S."/>
            <person name="Morgado L.N."/>
            <person name="Niskanen T."/>
            <person name="Noordeloos M.E."/>
            <person name="Ohm R.A."/>
            <person name="Ortiz-Santana B."/>
            <person name="Ovrebo C."/>
            <person name="Racz N."/>
            <person name="Riley R."/>
            <person name="Savchenko A."/>
            <person name="Shiryaev A."/>
            <person name="Soop K."/>
            <person name="Spirin V."/>
            <person name="Szebenyi C."/>
            <person name="Tomsovsky M."/>
            <person name="Tulloss R.E."/>
            <person name="Uehling J."/>
            <person name="Grigoriev I.V."/>
            <person name="Vagvolgyi C."/>
            <person name="Papp T."/>
            <person name="Martin F.M."/>
            <person name="Miettinen O."/>
            <person name="Hibbett D.S."/>
            <person name="Nagy L.G."/>
        </authorList>
    </citation>
    <scope>NUCLEOTIDE SEQUENCE [LARGE SCALE GENOMIC DNA]</scope>
    <source>
        <strain evidence="2 4">CBS 962.96</strain>
    </source>
</reference>
<name>A0A4S8KZB9_DENBC</name>
<dbReference type="EMBL" id="ML179817">
    <property type="protein sequence ID" value="THU81340.1"/>
    <property type="molecule type" value="Genomic_DNA"/>
</dbReference>
<dbReference type="AlphaFoldDB" id="A0A4S8KZB9"/>
<evidence type="ECO:0000256" key="1">
    <source>
        <dbReference type="SAM" id="MobiDB-lite"/>
    </source>
</evidence>
<evidence type="ECO:0000313" key="3">
    <source>
        <dbReference type="EMBL" id="THV02097.1"/>
    </source>
</evidence>
<feature type="compositionally biased region" description="Acidic residues" evidence="1">
    <location>
        <begin position="77"/>
        <end position="89"/>
    </location>
</feature>
<feature type="region of interest" description="Disordered" evidence="1">
    <location>
        <begin position="42"/>
        <end position="89"/>
    </location>
</feature>
<accession>A0A4S8KZB9</accession>
<gene>
    <name evidence="3" type="ORF">K435DRAFT_853070</name>
    <name evidence="2" type="ORF">K435DRAFT_873438</name>
</gene>
<dbReference type="Proteomes" id="UP000297245">
    <property type="component" value="Unassembled WGS sequence"/>
</dbReference>
<evidence type="ECO:0000313" key="4">
    <source>
        <dbReference type="Proteomes" id="UP000297245"/>
    </source>
</evidence>
<evidence type="ECO:0000313" key="2">
    <source>
        <dbReference type="EMBL" id="THU81340.1"/>
    </source>
</evidence>
<keyword evidence="4" id="KW-1185">Reference proteome</keyword>
<sequence>MARDAQSKAVREVDKMAMETIKEVVAANPSARFFHTTPAMLEAQGSKRNRSTMEAEEVDNNKENRSLSKKTARMSIENEDSSDDLDDPPAFEFTIHPHLIKNSAPTAVRNGHNARKASKEEFMELPPFSLSSKRGYAGLLTELSAALKCSILDIDEHKISWKKKIPVNHTRSLMGKEVGWKDILTQLKATKADKRSIMIYLPVPRRNLPEDDYDIDFDPSVSTTASIAEQQTTFDKTIRGHMEQLEATYPIGNHKLFPTKRVYTQSSSGFCWELTTLGMQSWANHLVCGLGTATLEQPPAVSHFDINQRIKVIPRPPQAPESTLVTADPAAPASTAPTPMTGLFGSSVQLGELLAFGMVSNMLSHSIGGNAVATAFPGLAGMVPPVRTAPAPTASTVGAEPLSTVSLPPSPDVALKVDVPLASFCTRYGLLATVSIGLSKLGYTPGDSNLRRTDVSHWHDYAGIPPLLWDRVLKAHRQFIVDVQEGLWAEFAIA</sequence>
<proteinExistence type="predicted"/>
<protein>
    <submittedName>
        <fullName evidence="2">Uncharacterized protein</fullName>
    </submittedName>
</protein>
<dbReference type="OrthoDB" id="2976539at2759"/>